<keyword evidence="2" id="KW-0378">Hydrolase</keyword>
<dbReference type="PROSITE" id="PS51192">
    <property type="entry name" value="HELICASE_ATP_BIND_1"/>
    <property type="match status" value="1"/>
</dbReference>
<evidence type="ECO:0000313" key="8">
    <source>
        <dbReference type="Proteomes" id="UP000243338"/>
    </source>
</evidence>
<dbReference type="SUPFAM" id="SSF52540">
    <property type="entry name" value="P-loop containing nucleoside triphosphate hydrolases"/>
    <property type="match status" value="2"/>
</dbReference>
<evidence type="ECO:0000259" key="5">
    <source>
        <dbReference type="PROSITE" id="PS51192"/>
    </source>
</evidence>
<dbReference type="GO" id="GO:0003676">
    <property type="term" value="F:nucleic acid binding"/>
    <property type="evidence" value="ECO:0007669"/>
    <property type="project" value="InterPro"/>
</dbReference>
<keyword evidence="4" id="KW-0067">ATP-binding</keyword>
<dbReference type="Pfam" id="PF00271">
    <property type="entry name" value="Helicase_C"/>
    <property type="match status" value="1"/>
</dbReference>
<sequence length="856" mass="99110">MNATLINKLTEDVLGDQYFKELFLKASNLISAELFNLPIKDVELTEKEYIHLLRFADILSNSSDSKARNKSYQIISILNHTYKEDPTYRTYSKAVFAKLGNFPAIEYLEKKDKNPAKLPFDRNLEKTAKEIIQSVPDTEGLVFTDVQYDLFTKLKNSKLFSFSGPTSMGKSFIIKSFIREVLRNTPKENLVIMVPTRALINQFTLDLKSEIGNYIEEYRYKIVTNSNVSDLLEDNSNYIFILTPERLLSYLSKKDNPPLGFIFVDEAHKIASQKDLRSVTAYKAIEKTLQTYTNINLYFASPNVSNPEIFLKAFNKNPSKNFHTIESPVSQNLFFIDMLEFSVSHYIDDSIKTFHPKLLTDLHETNNLIKHLGKNDYNIVYCNSKNTTIEKSFKFANIIGKEDFVISQETKKAIKQIQDYIHEDFYLASFLEVGIAYHFGSLPQLVRNIVENLYRDGHIKYLFCTSTLLEGVNLPTKNVFILVNKNGRSQFTDIDFWNLAGRAGRLKKELSGNIYCIRDDIKNWKNTEVLEQKNDIKLKPTIEKKTDTEKELIKIEKILLNEDIKGTLTEIEILEYIANIICIDTLKIDSGYQSPVIQKLIEKNKSEIISIAHKKAGKLKVPLEVLNSNQSIDIEIQNKVYNFILNRKNTSSVLLPQKVDYSNCLKVLSKFYDYYEWDKKEKNLKNKNSLSYFALLMNQWINGTSLNQIINDSIDYYVDNKKHIYIAHKDAGEFNKNNKEHINALIGSIIEDIEGTLRYSFEKYFTHYYMSLVEVFGEENAGVNWSQFLEYGTQNRLSIALQNLGVSRHTANYILQKHKNVLIIEDNKLKGINHNKLFTDMKKTNIEYEEIKSIFG</sequence>
<dbReference type="InterPro" id="IPR050474">
    <property type="entry name" value="Hel308_SKI2-like"/>
</dbReference>
<accession>A0A1I0B6B5</accession>
<dbReference type="AlphaFoldDB" id="A0A1I0B6B5"/>
<dbReference type="PROSITE" id="PS51194">
    <property type="entry name" value="HELICASE_CTER"/>
    <property type="match status" value="1"/>
</dbReference>
<dbReference type="InterPro" id="IPR027417">
    <property type="entry name" value="P-loop_NTPase"/>
</dbReference>
<feature type="domain" description="Helicase ATP-binding" evidence="5">
    <location>
        <begin position="151"/>
        <end position="299"/>
    </location>
</feature>
<dbReference type="PANTHER" id="PTHR47961:SF6">
    <property type="entry name" value="DNA-DIRECTED DNA POLYMERASE"/>
    <property type="match status" value="1"/>
</dbReference>
<dbReference type="InterPro" id="IPR011545">
    <property type="entry name" value="DEAD/DEAH_box_helicase_dom"/>
</dbReference>
<dbReference type="Gene3D" id="3.40.50.300">
    <property type="entry name" value="P-loop containing nucleotide triphosphate hydrolases"/>
    <property type="match status" value="2"/>
</dbReference>
<proteinExistence type="predicted"/>
<evidence type="ECO:0000256" key="1">
    <source>
        <dbReference type="ARBA" id="ARBA00022741"/>
    </source>
</evidence>
<dbReference type="STRING" id="1353158.SAMN04488587_1996"/>
<keyword evidence="3 7" id="KW-0347">Helicase</keyword>
<dbReference type="InterPro" id="IPR014001">
    <property type="entry name" value="Helicase_ATP-bd"/>
</dbReference>
<dbReference type="PANTHER" id="PTHR47961">
    <property type="entry name" value="DNA POLYMERASE THETA, PUTATIVE (AFU_ORTHOLOGUE AFUA_1G05260)-RELATED"/>
    <property type="match status" value="1"/>
</dbReference>
<evidence type="ECO:0000256" key="3">
    <source>
        <dbReference type="ARBA" id="ARBA00022806"/>
    </source>
</evidence>
<evidence type="ECO:0000256" key="4">
    <source>
        <dbReference type="ARBA" id="ARBA00022840"/>
    </source>
</evidence>
<feature type="domain" description="Helicase C-terminal" evidence="6">
    <location>
        <begin position="388"/>
        <end position="553"/>
    </location>
</feature>
<dbReference type="GO" id="GO:0005524">
    <property type="term" value="F:ATP binding"/>
    <property type="evidence" value="ECO:0007669"/>
    <property type="project" value="UniProtKB-KW"/>
</dbReference>
<evidence type="ECO:0000256" key="2">
    <source>
        <dbReference type="ARBA" id="ARBA00022801"/>
    </source>
</evidence>
<dbReference type="Pfam" id="PF00270">
    <property type="entry name" value="DEAD"/>
    <property type="match status" value="1"/>
</dbReference>
<evidence type="ECO:0000259" key="6">
    <source>
        <dbReference type="PROSITE" id="PS51194"/>
    </source>
</evidence>
<keyword evidence="8" id="KW-1185">Reference proteome</keyword>
<dbReference type="RefSeq" id="WP_091690447.1">
    <property type="nucleotide sequence ID" value="NZ_CAAGSJ010000007.1"/>
</dbReference>
<evidence type="ECO:0000313" key="7">
    <source>
        <dbReference type="EMBL" id="SET02263.1"/>
    </source>
</evidence>
<dbReference type="SMART" id="SM00490">
    <property type="entry name" value="HELICc"/>
    <property type="match status" value="1"/>
</dbReference>
<organism evidence="7 8">
    <name type="scientific">Methanococcoides vulcani</name>
    <dbReference type="NCBI Taxonomy" id="1353158"/>
    <lineage>
        <taxon>Archaea</taxon>
        <taxon>Methanobacteriati</taxon>
        <taxon>Methanobacteriota</taxon>
        <taxon>Stenosarchaea group</taxon>
        <taxon>Methanomicrobia</taxon>
        <taxon>Methanosarcinales</taxon>
        <taxon>Methanosarcinaceae</taxon>
        <taxon>Methanococcoides</taxon>
    </lineage>
</organism>
<dbReference type="GO" id="GO:0140097">
    <property type="term" value="F:catalytic activity, acting on DNA"/>
    <property type="evidence" value="ECO:0007669"/>
    <property type="project" value="UniProtKB-ARBA"/>
</dbReference>
<name>A0A1I0B6B5_9EURY</name>
<dbReference type="GO" id="GO:0016787">
    <property type="term" value="F:hydrolase activity"/>
    <property type="evidence" value="ECO:0007669"/>
    <property type="project" value="UniProtKB-KW"/>
</dbReference>
<dbReference type="EMBL" id="FOHQ01000006">
    <property type="protein sequence ID" value="SET02263.1"/>
    <property type="molecule type" value="Genomic_DNA"/>
</dbReference>
<dbReference type="SMART" id="SM00487">
    <property type="entry name" value="DEXDc"/>
    <property type="match status" value="1"/>
</dbReference>
<gene>
    <name evidence="7" type="ORF">SAMN04488587_1996</name>
</gene>
<dbReference type="OrthoDB" id="147499at2157"/>
<protein>
    <submittedName>
        <fullName evidence="7">Helicase conserved C-terminal domain-containing protein</fullName>
    </submittedName>
</protein>
<keyword evidence="1" id="KW-0547">Nucleotide-binding</keyword>
<dbReference type="Proteomes" id="UP000243338">
    <property type="component" value="Unassembled WGS sequence"/>
</dbReference>
<reference evidence="8" key="1">
    <citation type="submission" date="2016-10" db="EMBL/GenBank/DDBJ databases">
        <authorList>
            <person name="Varghese N."/>
            <person name="Submissions S."/>
        </authorList>
    </citation>
    <scope>NUCLEOTIDE SEQUENCE [LARGE SCALE GENOMIC DNA]</scope>
    <source>
        <strain evidence="8">SLH 33</strain>
    </source>
</reference>
<dbReference type="GO" id="GO:0004386">
    <property type="term" value="F:helicase activity"/>
    <property type="evidence" value="ECO:0007669"/>
    <property type="project" value="UniProtKB-KW"/>
</dbReference>
<dbReference type="InterPro" id="IPR001650">
    <property type="entry name" value="Helicase_C-like"/>
</dbReference>